<organism evidence="5 6">
    <name type="scientific">Nephila pilipes</name>
    <name type="common">Giant wood spider</name>
    <name type="synonym">Nephila maculata</name>
    <dbReference type="NCBI Taxonomy" id="299642"/>
    <lineage>
        <taxon>Eukaryota</taxon>
        <taxon>Metazoa</taxon>
        <taxon>Ecdysozoa</taxon>
        <taxon>Arthropoda</taxon>
        <taxon>Chelicerata</taxon>
        <taxon>Arachnida</taxon>
        <taxon>Araneae</taxon>
        <taxon>Araneomorphae</taxon>
        <taxon>Entelegynae</taxon>
        <taxon>Araneoidea</taxon>
        <taxon>Nephilidae</taxon>
        <taxon>Nephila</taxon>
    </lineage>
</organism>
<dbReference type="PANTHER" id="PTHR46199:SF3">
    <property type="entry name" value="RAC GTPASE-ACTIVATING PROTEIN 1"/>
    <property type="match status" value="1"/>
</dbReference>
<feature type="domain" description="Rho-GAP" evidence="4">
    <location>
        <begin position="202"/>
        <end position="391"/>
    </location>
</feature>
<evidence type="ECO:0000259" key="3">
    <source>
        <dbReference type="PROSITE" id="PS50081"/>
    </source>
</evidence>
<gene>
    <name evidence="5" type="primary">RACGAP1</name>
    <name evidence="5" type="ORF">NPIL_85422</name>
</gene>
<dbReference type="Gene3D" id="1.10.555.10">
    <property type="entry name" value="Rho GTPase activation protein"/>
    <property type="match status" value="1"/>
</dbReference>
<dbReference type="InterPro" id="IPR000198">
    <property type="entry name" value="RhoGAP_dom"/>
</dbReference>
<dbReference type="PANTHER" id="PTHR46199">
    <property type="entry name" value="RAC GTPASE-ACTIVATING PROTEIN 1"/>
    <property type="match status" value="1"/>
</dbReference>
<evidence type="ECO:0000256" key="1">
    <source>
        <dbReference type="ARBA" id="ARBA00022723"/>
    </source>
</evidence>
<dbReference type="InterPro" id="IPR008936">
    <property type="entry name" value="Rho_GTPase_activation_prot"/>
</dbReference>
<dbReference type="GO" id="GO:0000281">
    <property type="term" value="P:mitotic cytokinesis"/>
    <property type="evidence" value="ECO:0007669"/>
    <property type="project" value="TreeGrafter"/>
</dbReference>
<proteinExistence type="predicted"/>
<reference evidence="5" key="1">
    <citation type="submission" date="2020-08" db="EMBL/GenBank/DDBJ databases">
        <title>Multicomponent nature underlies the extraordinary mechanical properties of spider dragline silk.</title>
        <authorList>
            <person name="Kono N."/>
            <person name="Nakamura H."/>
            <person name="Mori M."/>
            <person name="Yoshida Y."/>
            <person name="Ohtoshi R."/>
            <person name="Malay A.D."/>
            <person name="Moran D.A.P."/>
            <person name="Tomita M."/>
            <person name="Numata K."/>
            <person name="Arakawa K."/>
        </authorList>
    </citation>
    <scope>NUCLEOTIDE SEQUENCE</scope>
</reference>
<dbReference type="GO" id="GO:0005634">
    <property type="term" value="C:nucleus"/>
    <property type="evidence" value="ECO:0007669"/>
    <property type="project" value="TreeGrafter"/>
</dbReference>
<comment type="caution">
    <text evidence="5">The sequence shown here is derived from an EMBL/GenBank/DDBJ whole genome shotgun (WGS) entry which is preliminary data.</text>
</comment>
<dbReference type="SUPFAM" id="SSF57889">
    <property type="entry name" value="Cysteine-rich domain"/>
    <property type="match status" value="1"/>
</dbReference>
<dbReference type="AlphaFoldDB" id="A0A8X6QB99"/>
<dbReference type="PROSITE" id="PS50081">
    <property type="entry name" value="ZF_DAG_PE_2"/>
    <property type="match status" value="1"/>
</dbReference>
<evidence type="ECO:0000313" key="5">
    <source>
        <dbReference type="EMBL" id="GFU16187.1"/>
    </source>
</evidence>
<sequence length="449" mass="50641">MGLEAKLPITDDTIGSLLSSSDIDDTFHQQKQLFEESSEESDYPNQMRRKLEENLVSDVEETESIVQKRIQDISEIRDSKAPCNSESTSSSLPQLPNIILESDSELIKSCGYSLQSSKAKTNISSTPKDRCNSDGRIHSFVSRPAMHPEKCYFCCKTITFCKQVSKCSSCKMTCHPCCKERCPLPCIPIILPRRNFVHIFQGTITDYTSSTSPKIPSIIICCINEIESRGLKCIGLYRKSGYGRDVKILKENLLKGKIPDNLGKIDIHTICSALKEFLRSLKEPLITRSAWKILVDAANQSNENVSLKLLYDALCDLPQSNKETLAFLLLHLQKVAESTECKMPHENLAKVFGPTIIGYSTDNPPNSSMLFETGQQCLVMRKLLKIAADLWQNFLKDEKIEFLDSSQEKKPNKVKALAVSRFEPIYASVQKRKKSLTKKSHSPRIQRFS</sequence>
<dbReference type="Proteomes" id="UP000887013">
    <property type="component" value="Unassembled WGS sequence"/>
</dbReference>
<dbReference type="GO" id="GO:0097149">
    <property type="term" value="C:centralspindlin complex"/>
    <property type="evidence" value="ECO:0007669"/>
    <property type="project" value="TreeGrafter"/>
</dbReference>
<dbReference type="GO" id="GO:0032154">
    <property type="term" value="C:cleavage furrow"/>
    <property type="evidence" value="ECO:0007669"/>
    <property type="project" value="TreeGrafter"/>
</dbReference>
<protein>
    <submittedName>
        <fullName evidence="5">Rac GTPase-activating protein 1</fullName>
    </submittedName>
</protein>
<dbReference type="GO" id="GO:0046872">
    <property type="term" value="F:metal ion binding"/>
    <property type="evidence" value="ECO:0007669"/>
    <property type="project" value="UniProtKB-KW"/>
</dbReference>
<dbReference type="GO" id="GO:0051233">
    <property type="term" value="C:spindle midzone"/>
    <property type="evidence" value="ECO:0007669"/>
    <property type="project" value="TreeGrafter"/>
</dbReference>
<dbReference type="InterPro" id="IPR002219">
    <property type="entry name" value="PKC_DAG/PE"/>
</dbReference>
<feature type="domain" description="Phorbol-ester/DAG-type" evidence="3">
    <location>
        <begin position="137"/>
        <end position="186"/>
    </location>
</feature>
<dbReference type="PROSITE" id="PS00479">
    <property type="entry name" value="ZF_DAG_PE_1"/>
    <property type="match status" value="1"/>
</dbReference>
<name>A0A8X6QB99_NEPPI</name>
<dbReference type="Pfam" id="PF00620">
    <property type="entry name" value="RhoGAP"/>
    <property type="match status" value="1"/>
</dbReference>
<dbReference type="EMBL" id="BMAW01126308">
    <property type="protein sequence ID" value="GFU16187.1"/>
    <property type="molecule type" value="Genomic_DNA"/>
</dbReference>
<dbReference type="GO" id="GO:0051256">
    <property type="term" value="P:mitotic spindle midzone assembly"/>
    <property type="evidence" value="ECO:0007669"/>
    <property type="project" value="TreeGrafter"/>
</dbReference>
<keyword evidence="6" id="KW-1185">Reference proteome</keyword>
<dbReference type="SMART" id="SM00324">
    <property type="entry name" value="RhoGAP"/>
    <property type="match status" value="1"/>
</dbReference>
<dbReference type="OrthoDB" id="2218807at2759"/>
<evidence type="ECO:0000256" key="2">
    <source>
        <dbReference type="ARBA" id="ARBA00022833"/>
    </source>
</evidence>
<dbReference type="CDD" id="cd20821">
    <property type="entry name" value="C1_MgcRacGAP"/>
    <property type="match status" value="1"/>
</dbReference>
<evidence type="ECO:0000313" key="6">
    <source>
        <dbReference type="Proteomes" id="UP000887013"/>
    </source>
</evidence>
<dbReference type="GO" id="GO:0005096">
    <property type="term" value="F:GTPase activator activity"/>
    <property type="evidence" value="ECO:0007669"/>
    <property type="project" value="TreeGrafter"/>
</dbReference>
<dbReference type="SUPFAM" id="SSF48350">
    <property type="entry name" value="GTPase activation domain, GAP"/>
    <property type="match status" value="1"/>
</dbReference>
<accession>A0A8X6QB99</accession>
<evidence type="ECO:0000259" key="4">
    <source>
        <dbReference type="PROSITE" id="PS50238"/>
    </source>
</evidence>
<dbReference type="GO" id="GO:0030496">
    <property type="term" value="C:midbody"/>
    <property type="evidence" value="ECO:0007669"/>
    <property type="project" value="TreeGrafter"/>
</dbReference>
<keyword evidence="1" id="KW-0479">Metal-binding</keyword>
<dbReference type="InterPro" id="IPR046349">
    <property type="entry name" value="C1-like_sf"/>
</dbReference>
<dbReference type="GO" id="GO:0007266">
    <property type="term" value="P:Rho protein signal transduction"/>
    <property type="evidence" value="ECO:0007669"/>
    <property type="project" value="TreeGrafter"/>
</dbReference>
<dbReference type="PROSITE" id="PS50238">
    <property type="entry name" value="RHOGAP"/>
    <property type="match status" value="1"/>
</dbReference>
<dbReference type="Gene3D" id="3.30.60.20">
    <property type="match status" value="1"/>
</dbReference>
<keyword evidence="2" id="KW-0862">Zinc</keyword>